<keyword evidence="3" id="KW-1185">Reference proteome</keyword>
<dbReference type="AlphaFoldDB" id="A0A198V051"/>
<dbReference type="EMBL" id="LXHC01000024">
    <property type="protein sequence ID" value="OAU95360.1"/>
    <property type="molecule type" value="Genomic_DNA"/>
</dbReference>
<dbReference type="EMBL" id="LXHE01000002">
    <property type="protein sequence ID" value="OAV01892.1"/>
    <property type="molecule type" value="Genomic_DNA"/>
</dbReference>
<evidence type="ECO:0000313" key="4">
    <source>
        <dbReference type="Proteomes" id="UP000078446"/>
    </source>
</evidence>
<protein>
    <submittedName>
        <fullName evidence="1">Uncharacterized protein</fullName>
    </submittedName>
</protein>
<dbReference type="RefSeq" id="WP_049235719.1">
    <property type="nucleotide sequence ID" value="NZ_LXHB01000141.1"/>
</dbReference>
<evidence type="ECO:0000313" key="2">
    <source>
        <dbReference type="EMBL" id="OAV01892.1"/>
    </source>
</evidence>
<gene>
    <name evidence="2" type="ORF">AO382_0258</name>
    <name evidence="1" type="ORF">AO384_1551</name>
</gene>
<dbReference type="OrthoDB" id="287584at2"/>
<name>A0A198V051_MORCA</name>
<evidence type="ECO:0000313" key="1">
    <source>
        <dbReference type="EMBL" id="OAU95360.1"/>
    </source>
</evidence>
<dbReference type="PATRIC" id="fig|480.236.peg.1478"/>
<reference evidence="3 4" key="1">
    <citation type="journal article" date="2016" name="Genome Biol. Evol.">
        <title>Comparative Genomic Analyses of the Moraxella catarrhalis Serosensitive and Seroresistant Lineages Demonstrate Their Independent Evolution.</title>
        <authorList>
            <person name="Earl J.P."/>
            <person name="de Vries S.P."/>
            <person name="Ahmed A."/>
            <person name="Powell E."/>
            <person name="Schultz M.P."/>
            <person name="Hermans P.W."/>
            <person name="Hill D.J."/>
            <person name="Zhou Z."/>
            <person name="Constantinidou C.I."/>
            <person name="Hu F.Z."/>
            <person name="Bootsma H.J."/>
            <person name="Ehrlich G.D."/>
        </authorList>
    </citation>
    <scope>NUCLEOTIDE SEQUENCE [LARGE SCALE GENOMIC DNA]</scope>
    <source>
        <strain evidence="1 3">Z7542</strain>
        <strain evidence="2 4">Z7574</strain>
    </source>
</reference>
<dbReference type="Proteomes" id="UP000078228">
    <property type="component" value="Unassembled WGS sequence"/>
</dbReference>
<dbReference type="Pfam" id="PF09650">
    <property type="entry name" value="PHA_gran_rgn"/>
    <property type="match status" value="1"/>
</dbReference>
<accession>A0A198V051</accession>
<organism evidence="1 3">
    <name type="scientific">Moraxella catarrhalis</name>
    <name type="common">Branhamella catarrhalis</name>
    <dbReference type="NCBI Taxonomy" id="480"/>
    <lineage>
        <taxon>Bacteria</taxon>
        <taxon>Pseudomonadati</taxon>
        <taxon>Pseudomonadota</taxon>
        <taxon>Gammaproteobacteria</taxon>
        <taxon>Moraxellales</taxon>
        <taxon>Moraxellaceae</taxon>
        <taxon>Moraxella</taxon>
    </lineage>
</organism>
<dbReference type="InterPro" id="IPR013433">
    <property type="entry name" value="PHA_gran_rgn"/>
</dbReference>
<dbReference type="NCBIfam" id="TIGR02610">
    <property type="entry name" value="PHA_gran_rgn"/>
    <property type="match status" value="1"/>
</dbReference>
<sequence>MSDIYFERTHSLDFESARAKAQAWLQEAENQFGLNINYIKGDDKDSASINKAGVDAQATLDADKITFQAKLGLFAKPLKGVISSGIEEGLDKYFPQS</sequence>
<dbReference type="Proteomes" id="UP000078446">
    <property type="component" value="Unassembled WGS sequence"/>
</dbReference>
<proteinExistence type="predicted"/>
<evidence type="ECO:0000313" key="3">
    <source>
        <dbReference type="Proteomes" id="UP000078228"/>
    </source>
</evidence>
<comment type="caution">
    <text evidence="1">The sequence shown here is derived from an EMBL/GenBank/DDBJ whole genome shotgun (WGS) entry which is preliminary data.</text>
</comment>